<dbReference type="GO" id="GO:0005829">
    <property type="term" value="C:cytosol"/>
    <property type="evidence" value="ECO:0007669"/>
    <property type="project" value="TreeGrafter"/>
</dbReference>
<keyword evidence="2 5" id="KW-0238">DNA-binding</keyword>
<keyword evidence="1" id="KW-0805">Transcription regulation</keyword>
<evidence type="ECO:0000313" key="5">
    <source>
        <dbReference type="EMBL" id="SIR98560.1"/>
    </source>
</evidence>
<dbReference type="OrthoDB" id="247805at2157"/>
<evidence type="ECO:0000259" key="4">
    <source>
        <dbReference type="PROSITE" id="PS50956"/>
    </source>
</evidence>
<dbReference type="GO" id="GO:0043200">
    <property type="term" value="P:response to amino acid"/>
    <property type="evidence" value="ECO:0007669"/>
    <property type="project" value="TreeGrafter"/>
</dbReference>
<gene>
    <name evidence="5" type="ORF">SAMN05421858_4989</name>
</gene>
<evidence type="ECO:0000313" key="6">
    <source>
        <dbReference type="Proteomes" id="UP000186914"/>
    </source>
</evidence>
<reference evidence="6" key="1">
    <citation type="submission" date="2017-01" db="EMBL/GenBank/DDBJ databases">
        <authorList>
            <person name="Varghese N."/>
            <person name="Submissions S."/>
        </authorList>
    </citation>
    <scope>NUCLEOTIDE SEQUENCE [LARGE SCALE GENOMIC DNA]</scope>
    <source>
        <strain evidence="6">CGMCC 1.7737</strain>
    </source>
</reference>
<organism evidence="5 6">
    <name type="scientific">Haladaptatus litoreus</name>
    <dbReference type="NCBI Taxonomy" id="553468"/>
    <lineage>
        <taxon>Archaea</taxon>
        <taxon>Methanobacteriati</taxon>
        <taxon>Methanobacteriota</taxon>
        <taxon>Stenosarchaea group</taxon>
        <taxon>Halobacteria</taxon>
        <taxon>Halobacteriales</taxon>
        <taxon>Haladaptataceae</taxon>
        <taxon>Haladaptatus</taxon>
    </lineage>
</organism>
<feature type="domain" description="HTH asnC-type" evidence="4">
    <location>
        <begin position="8"/>
        <end position="70"/>
    </location>
</feature>
<dbReference type="EMBL" id="FTNO01000008">
    <property type="protein sequence ID" value="SIR98560.1"/>
    <property type="molecule type" value="Genomic_DNA"/>
</dbReference>
<dbReference type="PRINTS" id="PR00033">
    <property type="entry name" value="HTHASNC"/>
</dbReference>
<dbReference type="AlphaFoldDB" id="A0A1N7FE53"/>
<accession>A0A1N7FE53</accession>
<dbReference type="PROSITE" id="PS50956">
    <property type="entry name" value="HTH_ASNC_2"/>
    <property type="match status" value="1"/>
</dbReference>
<evidence type="ECO:0000256" key="1">
    <source>
        <dbReference type="ARBA" id="ARBA00023015"/>
    </source>
</evidence>
<dbReference type="SMART" id="SM00344">
    <property type="entry name" value="HTH_ASNC"/>
    <property type="match status" value="1"/>
</dbReference>
<dbReference type="InterPro" id="IPR019888">
    <property type="entry name" value="Tscrpt_reg_AsnC-like"/>
</dbReference>
<proteinExistence type="predicted"/>
<dbReference type="InterPro" id="IPR011991">
    <property type="entry name" value="ArsR-like_HTH"/>
</dbReference>
<protein>
    <submittedName>
        <fullName evidence="5">DNA-binding transcriptional regulator, Lrp family</fullName>
    </submittedName>
</protein>
<dbReference type="Pfam" id="PF13412">
    <property type="entry name" value="HTH_24"/>
    <property type="match status" value="1"/>
</dbReference>
<dbReference type="RefSeq" id="WP_076433544.1">
    <property type="nucleotide sequence ID" value="NZ_FTNO01000008.1"/>
</dbReference>
<evidence type="ECO:0000256" key="3">
    <source>
        <dbReference type="ARBA" id="ARBA00023163"/>
    </source>
</evidence>
<keyword evidence="3" id="KW-0804">Transcription</keyword>
<dbReference type="InterPro" id="IPR036388">
    <property type="entry name" value="WH-like_DNA-bd_sf"/>
</dbReference>
<dbReference type="GO" id="GO:0043565">
    <property type="term" value="F:sequence-specific DNA binding"/>
    <property type="evidence" value="ECO:0007669"/>
    <property type="project" value="InterPro"/>
</dbReference>
<evidence type="ECO:0000256" key="2">
    <source>
        <dbReference type="ARBA" id="ARBA00023125"/>
    </source>
</evidence>
<dbReference type="InterPro" id="IPR000485">
    <property type="entry name" value="AsnC-type_HTH_dom"/>
</dbReference>
<sequence length="160" mass="17792">MAHKELVLDEVDRGILYALQQDARNVTIQEIAAEVDVSGSTVRNRIEAMESMGVIEGYAPKINYERAGFSLNIMFICSADPDDREAVAQDVLEVPGIIDVDEMLTSERNLHVKAVATNTLDLADITAQLNEYGLIIHSSEIISNNYTQPWSPFEYGTDEE</sequence>
<keyword evidence="6" id="KW-1185">Reference proteome</keyword>
<dbReference type="CDD" id="cd00090">
    <property type="entry name" value="HTH_ARSR"/>
    <property type="match status" value="1"/>
</dbReference>
<dbReference type="Proteomes" id="UP000186914">
    <property type="component" value="Unassembled WGS sequence"/>
</dbReference>
<dbReference type="InterPro" id="IPR036390">
    <property type="entry name" value="WH_DNA-bd_sf"/>
</dbReference>
<name>A0A1N7FE53_9EURY</name>
<dbReference type="PANTHER" id="PTHR30154">
    <property type="entry name" value="LEUCINE-RESPONSIVE REGULATORY PROTEIN"/>
    <property type="match status" value="1"/>
</dbReference>
<dbReference type="SUPFAM" id="SSF46785">
    <property type="entry name" value="Winged helix' DNA-binding domain"/>
    <property type="match status" value="1"/>
</dbReference>
<dbReference type="PANTHER" id="PTHR30154:SF34">
    <property type="entry name" value="TRANSCRIPTIONAL REGULATOR AZLB"/>
    <property type="match status" value="1"/>
</dbReference>
<dbReference type="Gene3D" id="1.10.10.10">
    <property type="entry name" value="Winged helix-like DNA-binding domain superfamily/Winged helix DNA-binding domain"/>
    <property type="match status" value="1"/>
</dbReference>